<reference evidence="2 3" key="1">
    <citation type="submission" date="2021-05" db="EMBL/GenBank/DDBJ databases">
        <title>Kineosporia and Streptomyces sp. nov. two new marine actinobacteria isolated from Coral.</title>
        <authorList>
            <person name="Buangrab K."/>
            <person name="Sutthacheep M."/>
            <person name="Yeemin T."/>
            <person name="Harunari E."/>
            <person name="Igarashi Y."/>
            <person name="Kanchanasin P."/>
            <person name="Tanasupawat S."/>
            <person name="Phongsopitanun W."/>
        </authorList>
    </citation>
    <scope>NUCLEOTIDE SEQUENCE [LARGE SCALE GENOMIC DNA]</scope>
    <source>
        <strain evidence="2 3">J2-2</strain>
    </source>
</reference>
<evidence type="ECO:0000259" key="1">
    <source>
        <dbReference type="Pfam" id="PF19993"/>
    </source>
</evidence>
<keyword evidence="3" id="KW-1185">Reference proteome</keyword>
<accession>A0ABS5TQ83</accession>
<evidence type="ECO:0000313" key="3">
    <source>
        <dbReference type="Proteomes" id="UP001197247"/>
    </source>
</evidence>
<organism evidence="2 3">
    <name type="scientific">Kineosporia corallincola</name>
    <dbReference type="NCBI Taxonomy" id="2835133"/>
    <lineage>
        <taxon>Bacteria</taxon>
        <taxon>Bacillati</taxon>
        <taxon>Actinomycetota</taxon>
        <taxon>Actinomycetes</taxon>
        <taxon>Kineosporiales</taxon>
        <taxon>Kineosporiaceae</taxon>
        <taxon>Kineosporia</taxon>
    </lineage>
</organism>
<dbReference type="SUPFAM" id="SSF52540">
    <property type="entry name" value="P-loop containing nucleoside triphosphate hydrolases"/>
    <property type="match status" value="1"/>
</dbReference>
<gene>
    <name evidence="2" type="ORF">KIH74_30255</name>
</gene>
<comment type="caution">
    <text evidence="2">The sequence shown here is derived from an EMBL/GenBank/DDBJ whole genome shotgun (WGS) entry which is preliminary data.</text>
</comment>
<evidence type="ECO:0000313" key="2">
    <source>
        <dbReference type="EMBL" id="MBT0773266.1"/>
    </source>
</evidence>
<dbReference type="Proteomes" id="UP001197247">
    <property type="component" value="Unassembled WGS sequence"/>
</dbReference>
<protein>
    <submittedName>
        <fullName evidence="2">GTPase domain-containing protein</fullName>
    </submittedName>
</protein>
<dbReference type="Gene3D" id="3.40.50.300">
    <property type="entry name" value="P-loop containing nucleotide triphosphate hydrolases"/>
    <property type="match status" value="1"/>
</dbReference>
<proteinExistence type="predicted"/>
<dbReference type="InterPro" id="IPR045528">
    <property type="entry name" value="DO-GTPase2"/>
</dbReference>
<feature type="domain" description="Double-GTPase 2" evidence="1">
    <location>
        <begin position="3"/>
        <end position="169"/>
    </location>
</feature>
<name>A0ABS5TQ83_9ACTN</name>
<sequence length="292" mass="32115">MRIAMLGHSNSGKTTYVSSMYAALQRGPSGFRLASESGRHHEELLRAASTIRAGGYPPPSSQRSEYAFQLWRRQQSVLDFTWHDYRGGALFERAGDSPETLQLMENLAGADGIVVFVDAHHLATSRHSASQARRLTALSQRAVESRHDVIPVVIVYTKADLVTTDEQWRAAGAPLAALEKAVLESPNIAGMVTRVSCRTGQNVTTPVLWLVSCGLARHVEQLENNARSSTRAAEAARERITLSDSVGSFFRNERSWAQIADGHARDAAQYRSQFRSLRGTSRKLSRAAARAL</sequence>
<dbReference type="RefSeq" id="WP_214159805.1">
    <property type="nucleotide sequence ID" value="NZ_JAHBAY010000016.1"/>
</dbReference>
<dbReference type="InterPro" id="IPR027417">
    <property type="entry name" value="P-loop_NTPase"/>
</dbReference>
<dbReference type="CDD" id="cd00882">
    <property type="entry name" value="Ras_like_GTPase"/>
    <property type="match status" value="1"/>
</dbReference>
<dbReference type="Pfam" id="PF19993">
    <property type="entry name" value="DO-GTPase2"/>
    <property type="match status" value="1"/>
</dbReference>
<dbReference type="EMBL" id="JAHBAY010000016">
    <property type="protein sequence ID" value="MBT0773266.1"/>
    <property type="molecule type" value="Genomic_DNA"/>
</dbReference>